<name>A0A0H5RDD8_9EUKA</name>
<accession>A0A0H5RDD8</accession>
<dbReference type="EMBL" id="HACM01011576">
    <property type="protein sequence ID" value="CRZ12018.1"/>
    <property type="molecule type" value="Transcribed_RNA"/>
</dbReference>
<reference evidence="2" key="1">
    <citation type="submission" date="2015-04" db="EMBL/GenBank/DDBJ databases">
        <title>The genome sequence of the plant pathogenic Rhizarian Plasmodiophora brassicae reveals insights in its biotrophic life cycle and the origin of chitin synthesis.</title>
        <authorList>
            <person name="Schwelm A."/>
            <person name="Fogelqvist J."/>
            <person name="Knaust A."/>
            <person name="Julke S."/>
            <person name="Lilja T."/>
            <person name="Dhandapani V."/>
            <person name="Bonilla-Rosso G."/>
            <person name="Karlsson M."/>
            <person name="Shevchenko A."/>
            <person name="Choi S.R."/>
            <person name="Kim H.G."/>
            <person name="Park J.Y."/>
            <person name="Lim Y.P."/>
            <person name="Ludwig-Muller J."/>
            <person name="Dixelius C."/>
        </authorList>
    </citation>
    <scope>NUCLEOTIDE SEQUENCE</scope>
    <source>
        <tissue evidence="2">Potato root galls</tissue>
    </source>
</reference>
<protein>
    <submittedName>
        <fullName evidence="2">Uncharacterized protein</fullName>
    </submittedName>
</protein>
<feature type="non-terminal residue" evidence="2">
    <location>
        <position position="1"/>
    </location>
</feature>
<sequence>KTTSVQDRTTMSFCFRYRKYMEIGSDHGLISISRQSKSLPPETTDSKQQRMPTRNKTDILPTMRSPALAPIRGDIASIPCLTLPDQDPHGNEVASAVRELSFRTQPYNPILDSSSVLMKSLKITSESLPSPTLFPKPLDDTQ</sequence>
<organism evidence="2">
    <name type="scientific">Spongospora subterranea</name>
    <dbReference type="NCBI Taxonomy" id="70186"/>
    <lineage>
        <taxon>Eukaryota</taxon>
        <taxon>Sar</taxon>
        <taxon>Rhizaria</taxon>
        <taxon>Endomyxa</taxon>
        <taxon>Phytomyxea</taxon>
        <taxon>Plasmodiophorida</taxon>
        <taxon>Plasmodiophoridae</taxon>
        <taxon>Spongospora</taxon>
    </lineage>
</organism>
<feature type="compositionally biased region" description="Polar residues" evidence="1">
    <location>
        <begin position="32"/>
        <end position="43"/>
    </location>
</feature>
<feature type="region of interest" description="Disordered" evidence="1">
    <location>
        <begin position="32"/>
        <end position="66"/>
    </location>
</feature>
<evidence type="ECO:0000313" key="2">
    <source>
        <dbReference type="EMBL" id="CRZ12018.1"/>
    </source>
</evidence>
<dbReference type="AlphaFoldDB" id="A0A0H5RDD8"/>
<proteinExistence type="predicted"/>
<evidence type="ECO:0000256" key="1">
    <source>
        <dbReference type="SAM" id="MobiDB-lite"/>
    </source>
</evidence>